<evidence type="ECO:0000313" key="3">
    <source>
        <dbReference type="Proteomes" id="UP000535020"/>
    </source>
</evidence>
<gene>
    <name evidence="2" type="ORF">HZF10_09320</name>
</gene>
<reference evidence="2 3" key="1">
    <citation type="submission" date="2020-07" db="EMBL/GenBank/DDBJ databases">
        <authorList>
            <person name="Sun Q."/>
        </authorList>
    </citation>
    <scope>NUCLEOTIDE SEQUENCE [LARGE SCALE GENOMIC DNA]</scope>
    <source>
        <strain evidence="2 3">MAH-1</strain>
    </source>
</reference>
<name>A0A7Y9C763_9FLAO</name>
<evidence type="ECO:0000313" key="2">
    <source>
        <dbReference type="EMBL" id="NYA71118.1"/>
    </source>
</evidence>
<keyword evidence="3" id="KW-1185">Reference proteome</keyword>
<evidence type="ECO:0000256" key="1">
    <source>
        <dbReference type="SAM" id="Coils"/>
    </source>
</evidence>
<dbReference type="AlphaFoldDB" id="A0A7Y9C763"/>
<dbReference type="RefSeq" id="WP_176005923.1">
    <property type="nucleotide sequence ID" value="NZ_JABWMI010000010.1"/>
</dbReference>
<proteinExistence type="predicted"/>
<sequence length="222" mass="25007">MKKVNLILGAAAIALAFTSCKNENEERAEKTVDTYVVYVDSIGNIAAADAKANWAEIEASYQQRTMEAEAALADMKDKEAAQKKLDESKAKYEELKAKVQAEAAAATPDRKTEIRNALFGEGVVGEDMSFAWVNKDNILKVYNDFYNEFDKNQNSYSREDLDEIKLLYEALDARKNTVEKEGLDAKDNRKIAELKIKFAPKFKWERITSKGEENAQAKDKAE</sequence>
<comment type="caution">
    <text evidence="2">The sequence shown here is derived from an EMBL/GenBank/DDBJ whole genome shotgun (WGS) entry which is preliminary data.</text>
</comment>
<organism evidence="2 3">
    <name type="scientific">Flavobacterium agri</name>
    <dbReference type="NCBI Taxonomy" id="2743471"/>
    <lineage>
        <taxon>Bacteria</taxon>
        <taxon>Pseudomonadati</taxon>
        <taxon>Bacteroidota</taxon>
        <taxon>Flavobacteriia</taxon>
        <taxon>Flavobacteriales</taxon>
        <taxon>Flavobacteriaceae</taxon>
        <taxon>Flavobacterium</taxon>
    </lineage>
</organism>
<dbReference type="Proteomes" id="UP000535020">
    <property type="component" value="Unassembled WGS sequence"/>
</dbReference>
<accession>A0A7Y9C763</accession>
<dbReference type="EMBL" id="JACBJI010000003">
    <property type="protein sequence ID" value="NYA71118.1"/>
    <property type="molecule type" value="Genomic_DNA"/>
</dbReference>
<keyword evidence="1" id="KW-0175">Coiled coil</keyword>
<feature type="coiled-coil region" evidence="1">
    <location>
        <begin position="75"/>
        <end position="105"/>
    </location>
</feature>
<evidence type="ECO:0008006" key="4">
    <source>
        <dbReference type="Google" id="ProtNLM"/>
    </source>
</evidence>
<protein>
    <recommendedName>
        <fullName evidence="4">Lipoprotein</fullName>
    </recommendedName>
</protein>
<dbReference type="PROSITE" id="PS51257">
    <property type="entry name" value="PROKAR_LIPOPROTEIN"/>
    <property type="match status" value="1"/>
</dbReference>